<sequence>MAEEELRDRLHADLVGVQPRKDLLQTIAHQHARRHKRARAGLIGASLAATALVVALVAGSLFAGDDPLPIQAAVPSDAEILQRARDADNATSNMIMHVVADSGLSPTRGQAADGTTPPKMDVWYMRSENRARILWPGSVDMTVKPNLLETVDLSRKTVTYDDNYQPSGDMFSILTGSATGGPETWFQHPLRVAAKNDSEIVLGGTGFDLVVDARTYQIKRNSFGSLTLLVDWLPGTDENRKLLEHAVPADFTRTLQRTHNPGNAVPPPPSSGSSAESTKPITPGTVTNTPVN</sequence>
<keyword evidence="4" id="KW-1185">Reference proteome</keyword>
<gene>
    <name evidence="3" type="ORF">AOZ06_07940</name>
</gene>
<evidence type="ECO:0000256" key="2">
    <source>
        <dbReference type="SAM" id="Phobius"/>
    </source>
</evidence>
<keyword evidence="2" id="KW-0472">Membrane</keyword>
<dbReference type="OrthoDB" id="3678767at2"/>
<accession>A0A0N9HXQ0</accession>
<dbReference type="STRING" id="860235.AOZ06_07940"/>
<protein>
    <submittedName>
        <fullName evidence="3">Uncharacterized protein</fullName>
    </submittedName>
</protein>
<dbReference type="AlphaFoldDB" id="A0A0N9HXQ0"/>
<keyword evidence="2" id="KW-1133">Transmembrane helix</keyword>
<evidence type="ECO:0000256" key="1">
    <source>
        <dbReference type="SAM" id="MobiDB-lite"/>
    </source>
</evidence>
<reference evidence="3 4" key="1">
    <citation type="submission" date="2015-07" db="EMBL/GenBank/DDBJ databases">
        <title>Genome sequencing of Kibdelosporangium phytohabitans.</title>
        <authorList>
            <person name="Qin S."/>
            <person name="Xing K."/>
        </authorList>
    </citation>
    <scope>NUCLEOTIDE SEQUENCE [LARGE SCALE GENOMIC DNA]</scope>
    <source>
        <strain evidence="3 4">KLBMP1111</strain>
    </source>
</reference>
<name>A0A0N9HXQ0_9PSEU</name>
<feature type="region of interest" description="Disordered" evidence="1">
    <location>
        <begin position="256"/>
        <end position="292"/>
    </location>
</feature>
<dbReference type="KEGG" id="kphy:AOZ06_07940"/>
<proteinExistence type="predicted"/>
<keyword evidence="2" id="KW-0812">Transmembrane</keyword>
<organism evidence="3 4">
    <name type="scientific">Kibdelosporangium phytohabitans</name>
    <dbReference type="NCBI Taxonomy" id="860235"/>
    <lineage>
        <taxon>Bacteria</taxon>
        <taxon>Bacillati</taxon>
        <taxon>Actinomycetota</taxon>
        <taxon>Actinomycetes</taxon>
        <taxon>Pseudonocardiales</taxon>
        <taxon>Pseudonocardiaceae</taxon>
        <taxon>Kibdelosporangium</taxon>
    </lineage>
</organism>
<dbReference type="Proteomes" id="UP000063699">
    <property type="component" value="Chromosome"/>
</dbReference>
<evidence type="ECO:0000313" key="3">
    <source>
        <dbReference type="EMBL" id="ALG06873.1"/>
    </source>
</evidence>
<dbReference type="EMBL" id="CP012752">
    <property type="protein sequence ID" value="ALG06873.1"/>
    <property type="molecule type" value="Genomic_DNA"/>
</dbReference>
<evidence type="ECO:0000313" key="4">
    <source>
        <dbReference type="Proteomes" id="UP000063699"/>
    </source>
</evidence>
<dbReference type="RefSeq" id="WP_054288845.1">
    <property type="nucleotide sequence ID" value="NZ_CP012752.1"/>
</dbReference>
<feature type="transmembrane region" description="Helical" evidence="2">
    <location>
        <begin position="40"/>
        <end position="63"/>
    </location>
</feature>